<keyword evidence="2 7" id="KW-0328">Glycosyltransferase</keyword>
<dbReference type="Pfam" id="PF03254">
    <property type="entry name" value="XG_FTase"/>
    <property type="match status" value="1"/>
</dbReference>
<dbReference type="Proteomes" id="UP001341840">
    <property type="component" value="Unassembled WGS sequence"/>
</dbReference>
<dbReference type="PANTHER" id="PTHR31889">
    <property type="entry name" value="FUCOSYLTRANSFERASE 2-RELATED"/>
    <property type="match status" value="1"/>
</dbReference>
<comment type="subcellular location">
    <subcellularLocation>
        <location evidence="7">Golgi apparatus</location>
        <location evidence="7">Golgi stack membrane</location>
        <topology evidence="7">Single-pass type II membrane protein</topology>
    </subcellularLocation>
</comment>
<dbReference type="Gene3D" id="3.40.50.11340">
    <property type="match status" value="1"/>
</dbReference>
<evidence type="ECO:0000313" key="8">
    <source>
        <dbReference type="EMBL" id="MED6146170.1"/>
    </source>
</evidence>
<evidence type="ECO:0000256" key="6">
    <source>
        <dbReference type="ARBA" id="ARBA00023316"/>
    </source>
</evidence>
<dbReference type="InterPro" id="IPR004938">
    <property type="entry name" value="XG_FTase"/>
</dbReference>
<keyword evidence="6 7" id="KW-0961">Cell wall biogenesis/degradation</keyword>
<dbReference type="EMBL" id="JASCZI010090761">
    <property type="protein sequence ID" value="MED6146170.1"/>
    <property type="molecule type" value="Genomic_DNA"/>
</dbReference>
<comment type="caution">
    <text evidence="8">The sequence shown here is derived from an EMBL/GenBank/DDBJ whole genome shotgun (WGS) entry which is preliminary data.</text>
</comment>
<comment type="function">
    <text evidence="7">May be involved in cell wall biosynthesis.</text>
</comment>
<accession>A0ABU6TC92</accession>
<keyword evidence="5" id="KW-0325">Glycoprotein</keyword>
<evidence type="ECO:0000313" key="9">
    <source>
        <dbReference type="Proteomes" id="UP001341840"/>
    </source>
</evidence>
<dbReference type="PANTHER" id="PTHR31889:SF39">
    <property type="entry name" value="FUCOSYLTRANSFERASE"/>
    <property type="match status" value="1"/>
</dbReference>
<keyword evidence="9" id="KW-1185">Reference proteome</keyword>
<name>A0ABU6TC92_9FABA</name>
<keyword evidence="3 7" id="KW-0808">Transferase</keyword>
<dbReference type="EC" id="2.4.1.-" evidence="7"/>
<sequence length="536" mass="61331">MKRVHNQNQKWPSPIMMRLIGLCILSTMILSVLFSLTLVLRDPPSDAVPISVPQHQLPLSRWSEDGERDKLLGGLLAAGLDETSCVSRYDYDRVINRKGLSAKPSSYLISRLRKYEALHRECGPYTESYNTTVKDLSSGIGSQSNSGGCKYLVWISYSGLGNRILSIASAFLYALLTNRVLLLDDDMTHLFCDPFPHSSWFLPPHFPLRSQFHHFNQKSAHSYGKMLKDKPLTTSHFPSFLYLHLAHDYDHQDKLFFCDEHQPFLHQVPWLLLRTDNYFVPSLFLMPSFQHQLNDLFPNTETVFHFLARYLFHPTNRVWGLVLRYYQAYLANVNQRVGVQIRVFDTGTGPFQHVLDQILACVFKENILPDVDRKQATNTSSGKPKSKALLITSLSSGYFEKLRDMYWEFPTTTAEVVGVFQPSHEGYQQTEKQMHNQKALAEMYLLSLTDVLVTSAWSTFGYVAQGMGGLKPWILYKPENKTAPDPPCQRAMSMEPCFHAPPFYDCKAKKGIDTGKIVPHVRHCEDMSWGLKLVHN</sequence>
<evidence type="ECO:0000256" key="1">
    <source>
        <dbReference type="ARBA" id="ARBA00010481"/>
    </source>
</evidence>
<organism evidence="8 9">
    <name type="scientific">Stylosanthes scabra</name>
    <dbReference type="NCBI Taxonomy" id="79078"/>
    <lineage>
        <taxon>Eukaryota</taxon>
        <taxon>Viridiplantae</taxon>
        <taxon>Streptophyta</taxon>
        <taxon>Embryophyta</taxon>
        <taxon>Tracheophyta</taxon>
        <taxon>Spermatophyta</taxon>
        <taxon>Magnoliopsida</taxon>
        <taxon>eudicotyledons</taxon>
        <taxon>Gunneridae</taxon>
        <taxon>Pentapetalae</taxon>
        <taxon>rosids</taxon>
        <taxon>fabids</taxon>
        <taxon>Fabales</taxon>
        <taxon>Fabaceae</taxon>
        <taxon>Papilionoideae</taxon>
        <taxon>50 kb inversion clade</taxon>
        <taxon>dalbergioids sensu lato</taxon>
        <taxon>Dalbergieae</taxon>
        <taxon>Pterocarpus clade</taxon>
        <taxon>Stylosanthes</taxon>
    </lineage>
</organism>
<evidence type="ECO:0000256" key="3">
    <source>
        <dbReference type="ARBA" id="ARBA00022679"/>
    </source>
</evidence>
<protein>
    <recommendedName>
        <fullName evidence="7">Fucosyltransferase</fullName>
        <ecNumber evidence="7">2.4.1.-</ecNumber>
    </recommendedName>
</protein>
<proteinExistence type="inferred from homology"/>
<comment type="similarity">
    <text evidence="1 7">Belongs to the glycosyltransferase 37 family.</text>
</comment>
<evidence type="ECO:0000256" key="7">
    <source>
        <dbReference type="RuleBase" id="RU367004"/>
    </source>
</evidence>
<reference evidence="8 9" key="1">
    <citation type="journal article" date="2023" name="Plants (Basel)">
        <title>Bridging the Gap: Combining Genomics and Transcriptomics Approaches to Understand Stylosanthes scabra, an Orphan Legume from the Brazilian Caatinga.</title>
        <authorList>
            <person name="Ferreira-Neto J.R.C."/>
            <person name="da Silva M.D."/>
            <person name="Binneck E."/>
            <person name="de Melo N.F."/>
            <person name="da Silva R.H."/>
            <person name="de Melo A.L.T.M."/>
            <person name="Pandolfi V."/>
            <person name="Bustamante F.O."/>
            <person name="Brasileiro-Vidal A.C."/>
            <person name="Benko-Iseppon A.M."/>
        </authorList>
    </citation>
    <scope>NUCLEOTIDE SEQUENCE [LARGE SCALE GENOMIC DNA]</scope>
    <source>
        <tissue evidence="8">Leaves</tissue>
    </source>
</reference>
<evidence type="ECO:0000256" key="2">
    <source>
        <dbReference type="ARBA" id="ARBA00022676"/>
    </source>
</evidence>
<gene>
    <name evidence="8" type="primary">FT1_3</name>
    <name evidence="8" type="ORF">PIB30_032102</name>
</gene>
<evidence type="ECO:0000256" key="4">
    <source>
        <dbReference type="ARBA" id="ARBA00023034"/>
    </source>
</evidence>
<evidence type="ECO:0000256" key="5">
    <source>
        <dbReference type="ARBA" id="ARBA00023180"/>
    </source>
</evidence>
<keyword evidence="4 7" id="KW-0333">Golgi apparatus</keyword>